<accession>A0A7J7KFQ0</accession>
<gene>
    <name evidence="3" type="ORF">EB796_005410</name>
</gene>
<feature type="region of interest" description="Disordered" evidence="1">
    <location>
        <begin position="83"/>
        <end position="163"/>
    </location>
</feature>
<feature type="compositionally biased region" description="Low complexity" evidence="1">
    <location>
        <begin position="230"/>
        <end position="258"/>
    </location>
</feature>
<organism evidence="3 4">
    <name type="scientific">Bugula neritina</name>
    <name type="common">Brown bryozoan</name>
    <name type="synonym">Sertularia neritina</name>
    <dbReference type="NCBI Taxonomy" id="10212"/>
    <lineage>
        <taxon>Eukaryota</taxon>
        <taxon>Metazoa</taxon>
        <taxon>Spiralia</taxon>
        <taxon>Lophotrochozoa</taxon>
        <taxon>Bryozoa</taxon>
        <taxon>Gymnolaemata</taxon>
        <taxon>Cheilostomatida</taxon>
        <taxon>Flustrina</taxon>
        <taxon>Buguloidea</taxon>
        <taxon>Bugulidae</taxon>
        <taxon>Bugula</taxon>
    </lineage>
</organism>
<evidence type="ECO:0000313" key="3">
    <source>
        <dbReference type="EMBL" id="KAF6036286.1"/>
    </source>
</evidence>
<feature type="chain" id="PRO_5029740830" evidence="2">
    <location>
        <begin position="21"/>
        <end position="532"/>
    </location>
</feature>
<reference evidence="3" key="1">
    <citation type="submission" date="2020-06" db="EMBL/GenBank/DDBJ databases">
        <title>Draft genome of Bugula neritina, a colonial animal packing powerful symbionts and potential medicines.</title>
        <authorList>
            <person name="Rayko M."/>
        </authorList>
    </citation>
    <scope>NUCLEOTIDE SEQUENCE [LARGE SCALE GENOMIC DNA]</scope>
    <source>
        <strain evidence="3">Kwan_BN1</strain>
    </source>
</reference>
<evidence type="ECO:0000313" key="4">
    <source>
        <dbReference type="Proteomes" id="UP000593567"/>
    </source>
</evidence>
<dbReference type="Proteomes" id="UP000593567">
    <property type="component" value="Unassembled WGS sequence"/>
</dbReference>
<proteinExistence type="predicted"/>
<name>A0A7J7KFQ0_BUGNE</name>
<feature type="region of interest" description="Disordered" evidence="1">
    <location>
        <begin position="201"/>
        <end position="220"/>
    </location>
</feature>
<sequence length="532" mass="53296">MTQWQAVIVCILLTLEGVKTQNLPATNSPQSSNRQGESLAAILNAFLNPKLDQTQPTANSPSQKAVEKSWVDVLQDTMVSALRQPPSPAVKPLLPGDPTAPAAPTALGNLSAPAAPTAPAEPTAPAATTTPVDPTAPAAPTAPGDPTAPAAPTTPVDPTAPAAPTVSKDAILKSSTAAPVDPATPVAPSVPPTVINHTAQTAAPGAKSLASTSTAPLVTPDSVPQLLQTTAAAASQSTTSQPSPSDPASPASQSAAPSSTPPTVPPSTRNRELRQHLQNILQAHGINLPKVTSAMQVPPSQSVTPASSSVSKKATVVAALDGVNVPTRAHTPTTVHSLPQGAVITGTEVGTKAMPVATTASQPVAVAATFSATQPTAGMTTESQAVVNMKPAATTAATLAGTSEHANVVPAQSAKITESATAALVHSTVATATLKVPTTDAASGTASSTASSVPVNQPTQSSVASLLSTPSRPSVKFSVHNRCGVIVTPVNKCATFNEQLCPPNTGLAQANCRAANYSDGLHDQLILKNILC</sequence>
<comment type="caution">
    <text evidence="3">The sequence shown here is derived from an EMBL/GenBank/DDBJ whole genome shotgun (WGS) entry which is preliminary data.</text>
</comment>
<dbReference type="EMBL" id="VXIV02000753">
    <property type="protein sequence ID" value="KAF6036286.1"/>
    <property type="molecule type" value="Genomic_DNA"/>
</dbReference>
<feature type="compositionally biased region" description="Low complexity" evidence="1">
    <location>
        <begin position="92"/>
        <end position="163"/>
    </location>
</feature>
<dbReference type="AlphaFoldDB" id="A0A7J7KFQ0"/>
<keyword evidence="4" id="KW-1185">Reference proteome</keyword>
<feature type="region of interest" description="Disordered" evidence="1">
    <location>
        <begin position="230"/>
        <end position="269"/>
    </location>
</feature>
<feature type="signal peptide" evidence="2">
    <location>
        <begin position="1"/>
        <end position="20"/>
    </location>
</feature>
<protein>
    <submittedName>
        <fullName evidence="3">Uncharacterized protein</fullName>
    </submittedName>
</protein>
<evidence type="ECO:0000256" key="2">
    <source>
        <dbReference type="SAM" id="SignalP"/>
    </source>
</evidence>
<evidence type="ECO:0000256" key="1">
    <source>
        <dbReference type="SAM" id="MobiDB-lite"/>
    </source>
</evidence>
<keyword evidence="2" id="KW-0732">Signal</keyword>